<protein>
    <submittedName>
        <fullName evidence="1">Uncharacterized protein</fullName>
    </submittedName>
</protein>
<reference evidence="1" key="1">
    <citation type="submission" date="2022-10" db="EMBL/GenBank/DDBJ databases">
        <authorList>
            <person name="Yu W.X."/>
        </authorList>
    </citation>
    <scope>NUCLEOTIDE SEQUENCE</scope>
    <source>
        <strain evidence="1">AAT</strain>
    </source>
</reference>
<dbReference type="EMBL" id="JAPDPJ010000003">
    <property type="protein sequence ID" value="MCW3785459.1"/>
    <property type="molecule type" value="Genomic_DNA"/>
</dbReference>
<proteinExistence type="predicted"/>
<comment type="caution">
    <text evidence="1">The sequence shown here is derived from an EMBL/GenBank/DDBJ whole genome shotgun (WGS) entry which is preliminary data.</text>
</comment>
<dbReference type="AlphaFoldDB" id="A0AAE3M1K6"/>
<evidence type="ECO:0000313" key="2">
    <source>
        <dbReference type="Proteomes" id="UP001209229"/>
    </source>
</evidence>
<evidence type="ECO:0000313" key="1">
    <source>
        <dbReference type="EMBL" id="MCW3785459.1"/>
    </source>
</evidence>
<dbReference type="RefSeq" id="WP_301189031.1">
    <property type="nucleotide sequence ID" value="NZ_JAPDPJ010000003.1"/>
</dbReference>
<gene>
    <name evidence="1" type="ORF">OM075_03215</name>
</gene>
<sequence length="116" mass="13757">MQEELKAIGIVQKKEIGLKTNFEVLTVVHKKDYHQIKQINSIHISIFNTRINNIKAEIHKISKVNLHYAISFVIDEKYHQELKSGMECMVTFNYYNQYYSEVSEEILHERACRVIE</sequence>
<name>A0AAE3M1K6_9BACT</name>
<keyword evidence="2" id="KW-1185">Reference proteome</keyword>
<dbReference type="Proteomes" id="UP001209229">
    <property type="component" value="Unassembled WGS sequence"/>
</dbReference>
<accession>A0AAE3M1K6</accession>
<organism evidence="1 2">
    <name type="scientific">Plebeiibacterium sediminum</name>
    <dbReference type="NCBI Taxonomy" id="2992112"/>
    <lineage>
        <taxon>Bacteria</taxon>
        <taxon>Pseudomonadati</taxon>
        <taxon>Bacteroidota</taxon>
        <taxon>Bacteroidia</taxon>
        <taxon>Marinilabiliales</taxon>
        <taxon>Marinilabiliaceae</taxon>
        <taxon>Plebeiibacterium</taxon>
    </lineage>
</organism>